<evidence type="ECO:0000256" key="1">
    <source>
        <dbReference type="SAM" id="MobiDB-lite"/>
    </source>
</evidence>
<accession>A0AA37LJD0</accession>
<dbReference type="GeneID" id="73326099"/>
<feature type="region of interest" description="Disordered" evidence="1">
    <location>
        <begin position="1033"/>
        <end position="1062"/>
    </location>
</feature>
<dbReference type="RefSeq" id="XP_049127467.1">
    <property type="nucleotide sequence ID" value="XM_049271510.1"/>
</dbReference>
<dbReference type="EMBL" id="BQXU01000011">
    <property type="protein sequence ID" value="GKT45117.1"/>
    <property type="molecule type" value="Genomic_DNA"/>
</dbReference>
<protein>
    <submittedName>
        <fullName evidence="2">Uncharacterized protein</fullName>
    </submittedName>
</protein>
<organism evidence="2 3">
    <name type="scientific">Colletotrichum spaethianum</name>
    <dbReference type="NCBI Taxonomy" id="700344"/>
    <lineage>
        <taxon>Eukaryota</taxon>
        <taxon>Fungi</taxon>
        <taxon>Dikarya</taxon>
        <taxon>Ascomycota</taxon>
        <taxon>Pezizomycotina</taxon>
        <taxon>Sordariomycetes</taxon>
        <taxon>Hypocreomycetidae</taxon>
        <taxon>Glomerellales</taxon>
        <taxon>Glomerellaceae</taxon>
        <taxon>Colletotrichum</taxon>
        <taxon>Colletotrichum spaethianum species complex</taxon>
    </lineage>
</organism>
<name>A0AA37LJD0_9PEZI</name>
<feature type="compositionally biased region" description="Acidic residues" evidence="1">
    <location>
        <begin position="1053"/>
        <end position="1062"/>
    </location>
</feature>
<reference evidence="2 3" key="1">
    <citation type="submission" date="2022-03" db="EMBL/GenBank/DDBJ databases">
        <title>Genome data of Colletotrichum spp.</title>
        <authorList>
            <person name="Utami Y.D."/>
            <person name="Hiruma K."/>
        </authorList>
    </citation>
    <scope>NUCLEOTIDE SEQUENCE [LARGE SCALE GENOMIC DNA]</scope>
    <source>
        <strain evidence="2 3">MAFF 239500</strain>
    </source>
</reference>
<comment type="caution">
    <text evidence="2">The sequence shown here is derived from an EMBL/GenBank/DDBJ whole genome shotgun (WGS) entry which is preliminary data.</text>
</comment>
<evidence type="ECO:0000313" key="2">
    <source>
        <dbReference type="EMBL" id="GKT45117.1"/>
    </source>
</evidence>
<keyword evidence="3" id="KW-1185">Reference proteome</keyword>
<dbReference type="AlphaFoldDB" id="A0AA37LJD0"/>
<sequence>MARGIGVWARVGGKVADTVLAPDGHNVGALLLGDRLGSVVAEGSNTGGEVGKEPRGNLLVVVVSLTEEADGGEPGVKALGERLDGDGAGGVNDDEVLDALAGLGELVDNLIGDDTARGPTSQGVGTFGLSRLHSLNELGSHTVDTALVLLRGLHEGGEETPDRPLAGDLADLGVGGCAATAVGYHPQVLGGGAGASLEKDRGGLAVRVIVNDLSGRGLGLWANTEGLLNLQQRGVGDEEVAGNVHARLLAEGAENRETHERVHAQSSQIWSRNNLINLNAHLRSDSVTKNVLEVTAFGVVAVTLDGTVTLLVRGSDVGVRLQLGCLGNGTAGITRVLDVAVLAIRGLELSKESLECTDGRVLDKGMRVDVDVKLLTHSARDGQSHQGVTAQISEGDVVSKFILGDTNFFGQDVENVLDNGALGELGVDSLEVAGGDLLGSLLLATLLLGRGSLGGGSSLGGSGGRSRAGSGTSTRRQDHVEDLARDGLELDVASNTDDAVTIKDVSITSHHLGTLDRLHTNVGAVSLGGIELLGESHGAPSVGDEDLLARVDGIGTVDDETREMATAVNPVRVAEKAAILLRGLETDLGGSLAGLAVQDDLLHTLVLLVIVDQSSEELVGQSATNLGRLALSLSLLEGVNTALDEVANTLELVSPLLSAAVDDLAVSVLGLLRALASVEADVGIAQSDVGSDGGAEDMGIKLLVKDESLGHLDVGNVQADGLGVRAEHLVRVVGNSHSHIGVEGGRAERSAVAQVALDERAGVGAREVGLGLDEGNVTIDILVSDCVDGGGGQLRPGRLDLERSLDRGRTTVLGKAPIAGVLEPVVLLVEGVGREVKETSALAEVAVELIPVQVDTSSVKSTQSVAENLVSRLVATQSGNSNRADAKRRLDEVGTDGVRSNLEPNGLLVNGTRLLGVDKAAKEVDSVTGVVAKVRGIDRLVLNHLAKQRRDDGNLRPLEAHGTSESLKVVQDGIDLSRVEGERHLELGALETGSAKMRGDLTDLGSRTAENSLPRAVDASNVDSLSLGAEGLHDRVNGAGDSEHSMGASSALLDEELGASSN</sequence>
<proteinExistence type="predicted"/>
<evidence type="ECO:0000313" key="3">
    <source>
        <dbReference type="Proteomes" id="UP001055115"/>
    </source>
</evidence>
<gene>
    <name evidence="2" type="ORF">ColSpa_05297</name>
</gene>
<dbReference type="Proteomes" id="UP001055115">
    <property type="component" value="Unassembled WGS sequence"/>
</dbReference>
<feature type="region of interest" description="Disordered" evidence="1">
    <location>
        <begin position="458"/>
        <end position="478"/>
    </location>
</feature>
<feature type="compositionally biased region" description="Basic and acidic residues" evidence="1">
    <location>
        <begin position="1033"/>
        <end position="1044"/>
    </location>
</feature>